<dbReference type="Pfam" id="PF13409">
    <property type="entry name" value="GST_N_2"/>
    <property type="match status" value="1"/>
</dbReference>
<dbReference type="InterPro" id="IPR036249">
    <property type="entry name" value="Thioredoxin-like_sf"/>
</dbReference>
<dbReference type="PROSITE" id="PS50405">
    <property type="entry name" value="GST_CTER"/>
    <property type="match status" value="1"/>
</dbReference>
<feature type="domain" description="GST C-terminal" evidence="2">
    <location>
        <begin position="97"/>
        <end position="220"/>
    </location>
</feature>
<dbReference type="SUPFAM" id="SSF47616">
    <property type="entry name" value="GST C-terminal domain-like"/>
    <property type="match status" value="1"/>
</dbReference>
<dbReference type="Gene3D" id="3.40.30.10">
    <property type="entry name" value="Glutaredoxin"/>
    <property type="match status" value="1"/>
</dbReference>
<keyword evidence="4" id="KW-1185">Reference proteome</keyword>
<dbReference type="SFLD" id="SFLDS00019">
    <property type="entry name" value="Glutathione_Transferase_(cytos"/>
    <property type="match status" value="1"/>
</dbReference>
<dbReference type="PANTHER" id="PTHR44051:SF2">
    <property type="entry name" value="HYPOTHETICAL GLUTATHIONE S-TRANSFERASE LIKE PROTEIN"/>
    <property type="match status" value="1"/>
</dbReference>
<dbReference type="AlphaFoldDB" id="A0AAV5NJP2"/>
<dbReference type="SFLD" id="SFLDG00358">
    <property type="entry name" value="Main_(cytGST)"/>
    <property type="match status" value="1"/>
</dbReference>
<dbReference type="InterPro" id="IPR010987">
    <property type="entry name" value="Glutathione-S-Trfase_C-like"/>
</dbReference>
<dbReference type="Proteomes" id="UP001156614">
    <property type="component" value="Unassembled WGS sequence"/>
</dbReference>
<organism evidence="3 4">
    <name type="scientific">Gluconobacter cerinus</name>
    <dbReference type="NCBI Taxonomy" id="38307"/>
    <lineage>
        <taxon>Bacteria</taxon>
        <taxon>Pseudomonadati</taxon>
        <taxon>Pseudomonadota</taxon>
        <taxon>Alphaproteobacteria</taxon>
        <taxon>Acetobacterales</taxon>
        <taxon>Acetobacteraceae</taxon>
        <taxon>Gluconobacter</taxon>
    </lineage>
</organism>
<dbReference type="CDD" id="cd03056">
    <property type="entry name" value="GST_N_4"/>
    <property type="match status" value="1"/>
</dbReference>
<reference evidence="4" key="1">
    <citation type="journal article" date="2019" name="Int. J. Syst. Evol. Microbiol.">
        <title>The Global Catalogue of Microorganisms (GCM) 10K type strain sequencing project: providing services to taxonomists for standard genome sequencing and annotation.</title>
        <authorList>
            <consortium name="The Broad Institute Genomics Platform"/>
            <consortium name="The Broad Institute Genome Sequencing Center for Infectious Disease"/>
            <person name="Wu L."/>
            <person name="Ma J."/>
        </authorList>
    </citation>
    <scope>NUCLEOTIDE SEQUENCE [LARGE SCALE GENOMIC DNA]</scope>
    <source>
        <strain evidence="4">NBRC 3267</strain>
    </source>
</reference>
<evidence type="ECO:0000259" key="1">
    <source>
        <dbReference type="PROSITE" id="PS50404"/>
    </source>
</evidence>
<evidence type="ECO:0000313" key="4">
    <source>
        <dbReference type="Proteomes" id="UP001156614"/>
    </source>
</evidence>
<dbReference type="SUPFAM" id="SSF52833">
    <property type="entry name" value="Thioredoxin-like"/>
    <property type="match status" value="1"/>
</dbReference>
<dbReference type="InterPro" id="IPR004045">
    <property type="entry name" value="Glutathione_S-Trfase_N"/>
</dbReference>
<proteinExistence type="predicted"/>
<dbReference type="InterPro" id="IPR036282">
    <property type="entry name" value="Glutathione-S-Trfase_C_sf"/>
</dbReference>
<accession>A0AAV5NJP2</accession>
<dbReference type="EMBL" id="BSNU01000009">
    <property type="protein sequence ID" value="GLQ64164.1"/>
    <property type="molecule type" value="Genomic_DNA"/>
</dbReference>
<dbReference type="InterPro" id="IPR040079">
    <property type="entry name" value="Glutathione_S-Trfase"/>
</dbReference>
<dbReference type="Pfam" id="PF13410">
    <property type="entry name" value="GST_C_2"/>
    <property type="match status" value="1"/>
</dbReference>
<dbReference type="Gene3D" id="1.20.1050.10">
    <property type="match status" value="1"/>
</dbReference>
<feature type="domain" description="GST N-terminal" evidence="1">
    <location>
        <begin position="11"/>
        <end position="92"/>
    </location>
</feature>
<evidence type="ECO:0000313" key="3">
    <source>
        <dbReference type="EMBL" id="GLQ64164.1"/>
    </source>
</evidence>
<dbReference type="SFLD" id="SFLDG01151">
    <property type="entry name" value="Main.2:_Nu-like"/>
    <property type="match status" value="1"/>
</dbReference>
<dbReference type="PROSITE" id="PS50404">
    <property type="entry name" value="GST_NTER"/>
    <property type="match status" value="1"/>
</dbReference>
<evidence type="ECO:0000259" key="2">
    <source>
        <dbReference type="PROSITE" id="PS50405"/>
    </source>
</evidence>
<dbReference type="PANTHER" id="PTHR44051">
    <property type="entry name" value="GLUTATHIONE S-TRANSFERASE-RELATED"/>
    <property type="match status" value="1"/>
</dbReference>
<protein>
    <submittedName>
        <fullName evidence="3">Glutathione S-transferase</fullName>
    </submittedName>
</protein>
<name>A0AAV5NJP2_9PROT</name>
<comment type="caution">
    <text evidence="3">The sequence shown here is derived from an EMBL/GenBank/DDBJ whole genome shotgun (WGS) entry which is preliminary data.</text>
</comment>
<dbReference type="CDD" id="cd03206">
    <property type="entry name" value="GST_C_7"/>
    <property type="match status" value="1"/>
</dbReference>
<sequence length="220" mass="24628">MYLFNRFFREFPMKLYYHPLSGHAHRAHLFLSLVGLPHELTLVDLAAGEQRTPEFLRLNAFGEIPVLDDDGTIIADSNAILVYVARKMGPSHWLPEDLVTEAEIQRWLSVAAGKITYGCCAARLVTVFGAPFNPEEVIQRAHDTLKVIEQTLLGRTWIAGTQEPTIADVALYSYVARAPEGNVDLSEYKAISRWLQRTESLEGFVPFANIVADLKTGEAQ</sequence>
<gene>
    <name evidence="3" type="primary">gst15</name>
    <name evidence="3" type="ORF">GCM10007867_30100</name>
</gene>